<organism evidence="2 4">
    <name type="scientific">Nocardioides aromaticivorans</name>
    <dbReference type="NCBI Taxonomy" id="200618"/>
    <lineage>
        <taxon>Bacteria</taxon>
        <taxon>Bacillati</taxon>
        <taxon>Actinomycetota</taxon>
        <taxon>Actinomycetes</taxon>
        <taxon>Propionibacteriales</taxon>
        <taxon>Nocardioidaceae</taxon>
        <taxon>Nocardioides</taxon>
    </lineage>
</organism>
<evidence type="ECO:0000313" key="2">
    <source>
        <dbReference type="EMBL" id="NYI45082.1"/>
    </source>
</evidence>
<evidence type="ECO:0000313" key="4">
    <source>
        <dbReference type="Proteomes" id="UP000562045"/>
    </source>
</evidence>
<name>A0A7Y9ZGM6_9ACTN</name>
<keyword evidence="5" id="KW-1185">Reference proteome</keyword>
<dbReference type="RefSeq" id="WP_051932058.1">
    <property type="nucleotide sequence ID" value="NZ_CP022295.1"/>
</dbReference>
<sequence length="71" mass="7837">MYAWLWRHLPGGRRARTAQACLALLLVVLVCFVWVFPAVSTLLERNGATVGSAPHLIDRREPPVAVTRADA</sequence>
<accession>A0A7Y9ZGM6</accession>
<proteinExistence type="predicted"/>
<dbReference type="EMBL" id="JACBZM010000001">
    <property type="protein sequence ID" value="NYI45082.1"/>
    <property type="molecule type" value="Genomic_DNA"/>
</dbReference>
<evidence type="ECO:0000313" key="5">
    <source>
        <dbReference type="Proteomes" id="UP000662818"/>
    </source>
</evidence>
<keyword evidence="1" id="KW-0472">Membrane</keyword>
<protein>
    <submittedName>
        <fullName evidence="2">Uncharacterized protein</fullName>
    </submittedName>
</protein>
<dbReference type="AlphaFoldDB" id="A0A7Y9ZGM6"/>
<keyword evidence="1" id="KW-0812">Transmembrane</keyword>
<keyword evidence="1" id="KW-1133">Transmembrane helix</keyword>
<evidence type="ECO:0000313" key="3">
    <source>
        <dbReference type="EMBL" id="QSR24188.1"/>
    </source>
</evidence>
<reference evidence="2 4" key="2">
    <citation type="submission" date="2020-07" db="EMBL/GenBank/DDBJ databases">
        <title>Sequencing the genomes of 1000 actinobacteria strains.</title>
        <authorList>
            <person name="Klenk H.-P."/>
        </authorList>
    </citation>
    <scope>NUCLEOTIDE SEQUENCE [LARGE SCALE GENOMIC DNA]</scope>
    <source>
        <strain evidence="2 4">DSM 15131</strain>
    </source>
</reference>
<feature type="transmembrane region" description="Helical" evidence="1">
    <location>
        <begin position="20"/>
        <end position="39"/>
    </location>
</feature>
<reference evidence="3 5" key="1">
    <citation type="submission" date="2017-06" db="EMBL/GenBank/DDBJ databases">
        <title>Complete Genome Sequence of the Soil Carbazole-Degrading Bacterium Nocardioides aromaticivorans IC177.</title>
        <authorList>
            <person name="Vejarano F."/>
            <person name="Suzuki-Minakuchi C."/>
            <person name="Ohtsubo Y."/>
            <person name="Tsuda M."/>
            <person name="Okada K."/>
            <person name="Nojiri H."/>
        </authorList>
    </citation>
    <scope>NUCLEOTIDE SEQUENCE [LARGE SCALE GENOMIC DNA]</scope>
    <source>
        <strain evidence="3 5">IC177</strain>
    </source>
</reference>
<dbReference type="Proteomes" id="UP000662818">
    <property type="component" value="Chromosome"/>
</dbReference>
<dbReference type="EMBL" id="CP022295">
    <property type="protein sequence ID" value="QSR24188.1"/>
    <property type="molecule type" value="Genomic_DNA"/>
</dbReference>
<evidence type="ECO:0000256" key="1">
    <source>
        <dbReference type="SAM" id="Phobius"/>
    </source>
</evidence>
<dbReference type="Proteomes" id="UP000562045">
    <property type="component" value="Unassembled WGS sequence"/>
</dbReference>
<gene>
    <name evidence="2" type="ORF">BJ993_002162</name>
    <name evidence="3" type="ORF">CFH99_00935</name>
</gene>